<feature type="compositionally biased region" description="Basic and acidic residues" evidence="5">
    <location>
        <begin position="425"/>
        <end position="444"/>
    </location>
</feature>
<proteinExistence type="inferred from homology"/>
<name>A0A170QZ06_9ASCO</name>
<dbReference type="Proteomes" id="UP000189580">
    <property type="component" value="Chromosome b"/>
</dbReference>
<dbReference type="GO" id="GO:0005935">
    <property type="term" value="C:cellular bud neck"/>
    <property type="evidence" value="ECO:0007669"/>
    <property type="project" value="UniProtKB-SubCell"/>
</dbReference>
<dbReference type="InterPro" id="IPR016491">
    <property type="entry name" value="Septin"/>
</dbReference>
<keyword evidence="3 4" id="KW-0342">GTP-binding</keyword>
<reference evidence="7 8" key="1">
    <citation type="submission" date="2016-02" db="EMBL/GenBank/DDBJ databases">
        <title>Complete genome sequence and transcriptome regulation of the pentose utilising yeast Sugiyamaella lignohabitans.</title>
        <authorList>
            <person name="Bellasio M."/>
            <person name="Peymann A."/>
            <person name="Valli M."/>
            <person name="Sipitzky M."/>
            <person name="Graf A."/>
            <person name="Sauer M."/>
            <person name="Marx H."/>
            <person name="Mattanovich D."/>
        </authorList>
    </citation>
    <scope>NUCLEOTIDE SEQUENCE [LARGE SCALE GENOMIC DNA]</scope>
    <source>
        <strain evidence="7 8">CBS 10342</strain>
    </source>
</reference>
<keyword evidence="2 4" id="KW-0547">Nucleotide-binding</keyword>
<dbReference type="PIRSF" id="PIRSF006698">
    <property type="entry name" value="Septin"/>
    <property type="match status" value="1"/>
</dbReference>
<evidence type="ECO:0000313" key="8">
    <source>
        <dbReference type="Proteomes" id="UP000189580"/>
    </source>
</evidence>
<organism evidence="7 8">
    <name type="scientific">Sugiyamaella lignohabitans</name>
    <dbReference type="NCBI Taxonomy" id="796027"/>
    <lineage>
        <taxon>Eukaryota</taxon>
        <taxon>Fungi</taxon>
        <taxon>Dikarya</taxon>
        <taxon>Ascomycota</taxon>
        <taxon>Saccharomycotina</taxon>
        <taxon>Dipodascomycetes</taxon>
        <taxon>Dipodascales</taxon>
        <taxon>Trichomonascaceae</taxon>
        <taxon>Sugiyamaella</taxon>
    </lineage>
</organism>
<feature type="domain" description="Septin-type G" evidence="6">
    <location>
        <begin position="76"/>
        <end position="349"/>
    </location>
</feature>
<gene>
    <name evidence="7" type="primary">CDC3</name>
    <name evidence="7" type="ORF">AWJ20_3647</name>
</gene>
<dbReference type="GeneID" id="30035692"/>
<dbReference type="SUPFAM" id="SSF52540">
    <property type="entry name" value="P-loop containing nucleoside triphosphate hydrolases"/>
    <property type="match status" value="1"/>
</dbReference>
<protein>
    <submittedName>
        <fullName evidence="7">Septin CDC3</fullName>
    </submittedName>
</protein>
<dbReference type="CDD" id="cd01850">
    <property type="entry name" value="CDC_Septin"/>
    <property type="match status" value="1"/>
</dbReference>
<dbReference type="InterPro" id="IPR030379">
    <property type="entry name" value="G_SEPTIN_dom"/>
</dbReference>
<dbReference type="Pfam" id="PF00735">
    <property type="entry name" value="Septin"/>
    <property type="match status" value="1"/>
</dbReference>
<keyword evidence="8" id="KW-1185">Reference proteome</keyword>
<dbReference type="GO" id="GO:0032156">
    <property type="term" value="C:septin cytoskeleton"/>
    <property type="evidence" value="ECO:0007669"/>
    <property type="project" value="UniProtKB-ARBA"/>
</dbReference>
<dbReference type="PANTHER" id="PTHR18884">
    <property type="entry name" value="SEPTIN"/>
    <property type="match status" value="1"/>
</dbReference>
<evidence type="ECO:0000256" key="4">
    <source>
        <dbReference type="RuleBase" id="RU004560"/>
    </source>
</evidence>
<evidence type="ECO:0000256" key="3">
    <source>
        <dbReference type="ARBA" id="ARBA00023134"/>
    </source>
</evidence>
<dbReference type="Gene3D" id="3.40.50.300">
    <property type="entry name" value="P-loop containing nucleotide triphosphate hydrolases"/>
    <property type="match status" value="1"/>
</dbReference>
<dbReference type="RefSeq" id="XP_018738474.1">
    <property type="nucleotide sequence ID" value="XM_018880678.1"/>
</dbReference>
<dbReference type="GO" id="GO:0005525">
    <property type="term" value="F:GTP binding"/>
    <property type="evidence" value="ECO:0007669"/>
    <property type="project" value="UniProtKB-KW"/>
</dbReference>
<evidence type="ECO:0000256" key="2">
    <source>
        <dbReference type="ARBA" id="ARBA00022741"/>
    </source>
</evidence>
<accession>A0A170QZ06</accession>
<feature type="region of interest" description="Disordered" evidence="5">
    <location>
        <begin position="425"/>
        <end position="455"/>
    </location>
</feature>
<comment type="similarity">
    <text evidence="4">Belongs to the TRAFAC class TrmE-Era-EngA-EngB-Septin-like GTPase superfamily. Septin GTPase family.</text>
</comment>
<dbReference type="GO" id="GO:0005938">
    <property type="term" value="C:cell cortex"/>
    <property type="evidence" value="ECO:0007669"/>
    <property type="project" value="UniProtKB-ARBA"/>
</dbReference>
<evidence type="ECO:0000313" key="7">
    <source>
        <dbReference type="EMBL" id="ANB15997.1"/>
    </source>
</evidence>
<dbReference type="OrthoDB" id="416553at2759"/>
<dbReference type="InterPro" id="IPR027417">
    <property type="entry name" value="P-loop_NTPase"/>
</dbReference>
<evidence type="ECO:0000259" key="6">
    <source>
        <dbReference type="PROSITE" id="PS51719"/>
    </source>
</evidence>
<dbReference type="PROSITE" id="PS51719">
    <property type="entry name" value="G_SEPTIN"/>
    <property type="match status" value="1"/>
</dbReference>
<dbReference type="KEGG" id="slb:AWJ20_3647"/>
<evidence type="ECO:0000256" key="5">
    <source>
        <dbReference type="SAM" id="MobiDB-lite"/>
    </source>
</evidence>
<dbReference type="AlphaFoldDB" id="A0A170QZ06"/>
<dbReference type="EMBL" id="CP014503">
    <property type="protein sequence ID" value="ANB15997.1"/>
    <property type="molecule type" value="Genomic_DNA"/>
</dbReference>
<evidence type="ECO:0000256" key="1">
    <source>
        <dbReference type="ARBA" id="ARBA00004266"/>
    </source>
</evidence>
<comment type="subcellular location">
    <subcellularLocation>
        <location evidence="1">Bud neck</location>
    </subcellularLocation>
</comment>
<sequence>MNLSRKGESNNFLEPTVGVEAPSVSHVPIEPADSNLRNSVVNSNPVPEKNIIHRKLNSYVGFANLPQQWQRKSIKKGFNLNLMVVGESGLGKSTLVSTLFNMPMYGPKEKKDPGAEVPKTVNVKTVSAEIDEGGVRLRLTVIDTPGFGDFVNNSDSWKPIVEDIDRRFDAYLEDENKVHRSMSNDNRIHACIYFIQPTGHSLKPLDILVMKKLHQKVNLVPVIAKSDTMTEEEIITFKHRILEDIKHQEIEIFEPPRYENDDEETLVENAEIMASVPFAIVGSTQLVATPDGRSVRGRSYPWGVIEVDNEEHCDFVKLRQLIIRNHLEELRERTANVLYENYRTDKLTSLGIQQDSSVFREVNPSQKQEEERKYHEARLAKMEADMKNVFQQKVAEKEQKLKKSEGELFARHKEMKDNLEKQRAELEKKKSRLEQTRAVGEEKKSRNKFGLGGRN</sequence>
<dbReference type="FunFam" id="3.40.50.300:FF:000196">
    <property type="entry name" value="Cell division control 3"/>
    <property type="match status" value="1"/>
</dbReference>